<comment type="caution">
    <text evidence="16">The sequence shown here is derived from an EMBL/GenBank/DDBJ whole genome shotgun (WGS) entry which is preliminary data.</text>
</comment>
<evidence type="ECO:0000256" key="8">
    <source>
        <dbReference type="ARBA" id="ARBA00023277"/>
    </source>
</evidence>
<reference evidence="16 17" key="1">
    <citation type="submission" date="2023-07" db="EMBL/GenBank/DDBJ databases">
        <title>Sequencing the genomes of 1000 actinobacteria strains.</title>
        <authorList>
            <person name="Klenk H.-P."/>
        </authorList>
    </citation>
    <scope>NUCLEOTIDE SEQUENCE [LARGE SCALE GENOMIC DNA]</scope>
    <source>
        <strain evidence="16 17">DSM 102162</strain>
    </source>
</reference>
<dbReference type="SUPFAM" id="SSF51445">
    <property type="entry name" value="(Trans)glycosidases"/>
    <property type="match status" value="1"/>
</dbReference>
<dbReference type="Gene3D" id="1.10.10.760">
    <property type="entry name" value="E-set domains of sugar-utilizing enzymes"/>
    <property type="match status" value="1"/>
</dbReference>
<evidence type="ECO:0000256" key="9">
    <source>
        <dbReference type="ARBA" id="ARBA00023295"/>
    </source>
</evidence>
<dbReference type="Gene3D" id="3.20.20.80">
    <property type="entry name" value="Glycosidases"/>
    <property type="match status" value="1"/>
</dbReference>
<evidence type="ECO:0000313" key="16">
    <source>
        <dbReference type="EMBL" id="MDP9800144.1"/>
    </source>
</evidence>
<evidence type="ECO:0000256" key="7">
    <source>
        <dbReference type="ARBA" id="ARBA00022801"/>
    </source>
</evidence>
<evidence type="ECO:0000256" key="2">
    <source>
        <dbReference type="ARBA" id="ARBA00005199"/>
    </source>
</evidence>
<keyword evidence="6" id="KW-0963">Cytoplasm</keyword>
<keyword evidence="7 14" id="KW-0378">Hydrolase</keyword>
<comment type="subcellular location">
    <subcellularLocation>
        <location evidence="1">Cytoplasm</location>
    </subcellularLocation>
</comment>
<evidence type="ECO:0000256" key="3">
    <source>
        <dbReference type="ARBA" id="ARBA00008061"/>
    </source>
</evidence>
<dbReference type="InterPro" id="IPR014756">
    <property type="entry name" value="Ig_E-set"/>
</dbReference>
<gene>
    <name evidence="16" type="ORF">J2S49_000220</name>
</gene>
<name>A0ABT9N8W0_9ACTO</name>
<evidence type="ECO:0000313" key="17">
    <source>
        <dbReference type="Proteomes" id="UP001235966"/>
    </source>
</evidence>
<dbReference type="EC" id="3.2.1.141" evidence="4 13"/>
<dbReference type="InterPro" id="IPR044901">
    <property type="entry name" value="Trehalose_TreZ_E-set_sf"/>
</dbReference>
<sequence length="567" mass="62758">MKLSLWAPNATDVTYETNHGPMPAAPAENGMWEIDLPVDERYQIRLDGGMPLPDPRSMCQPDGPHGVSEVVDPASFVFHHDRDAGDLTGRVWYELHVGTFTEEGTFLSAIEKLDALAQLGIDVVELMPIVPIPGKRNWGYDGVSLFALNPAYGRPEDLVALVDAIHERGMAAALDVVYNHLGPDGNYLAQFGPYFTDSHHTPWGSAVNMDAPGSEHVRRYVVDNALQWLEHYHFDALRLDAVDHLKDDSPRHILAEISDAVGEASRRTGRTFTLAYESDANNPRTIAPTSAGGRGANAQWADDVHHALHVWLTGETNAYYQDYAEPGTLEKALVDGFTRTGQVSKFRKVAWGQSLPADVNGHALIVFDENHDQVGNRYLSDRPTEKLTPGEVAISRALILLSPFTPMLFMGEEWGTKRRFPFFTNFGNDIGQHILAGRMNEFKDWDFGSTHEDMLDPQTTEAFEAARLDWSEADSPEGSRMRTFVRKLIRLRHASPDVASGNRVETEAHVGADGGWLRRGETLVVFSKVAGDVAAPIDGREPVLEWEPVRAEANSVRFSGSGIAVFQ</sequence>
<evidence type="ECO:0000256" key="13">
    <source>
        <dbReference type="NCBIfam" id="TIGR02402"/>
    </source>
</evidence>
<evidence type="ECO:0000256" key="1">
    <source>
        <dbReference type="ARBA" id="ARBA00004496"/>
    </source>
</evidence>
<protein>
    <recommendedName>
        <fullName evidence="5 13">Malto-oligosyltrehalose trehalohydrolase</fullName>
        <shortName evidence="14">MTHase</shortName>
        <ecNumber evidence="4 13">3.2.1.141</ecNumber>
    </recommendedName>
    <alternativeName>
        <fullName evidence="11 14">4-alpha-D-((1-&gt;4)-alpha-D-glucano)trehalose trehalohydrolase</fullName>
    </alternativeName>
    <alternativeName>
        <fullName evidence="10 14">Maltooligosyl trehalose trehalohydrolase</fullName>
    </alternativeName>
</protein>
<comment type="similarity">
    <text evidence="3 14">Belongs to the glycosyl hydrolase 13 family.</text>
</comment>
<dbReference type="InterPro" id="IPR013783">
    <property type="entry name" value="Ig-like_fold"/>
</dbReference>
<organism evidence="16 17">
    <name type="scientific">Arcanobacterium wilhelmae</name>
    <dbReference type="NCBI Taxonomy" id="1803177"/>
    <lineage>
        <taxon>Bacteria</taxon>
        <taxon>Bacillati</taxon>
        <taxon>Actinomycetota</taxon>
        <taxon>Actinomycetes</taxon>
        <taxon>Actinomycetales</taxon>
        <taxon>Actinomycetaceae</taxon>
        <taxon>Arcanobacterium</taxon>
    </lineage>
</organism>
<dbReference type="InterPro" id="IPR017853">
    <property type="entry name" value="GH"/>
</dbReference>
<evidence type="ECO:0000256" key="4">
    <source>
        <dbReference type="ARBA" id="ARBA00012268"/>
    </source>
</evidence>
<dbReference type="RefSeq" id="WP_278057542.1">
    <property type="nucleotide sequence ID" value="NZ_CP121247.1"/>
</dbReference>
<dbReference type="InterPro" id="IPR006047">
    <property type="entry name" value="GH13_cat_dom"/>
</dbReference>
<dbReference type="EMBL" id="JAUSQW010000001">
    <property type="protein sequence ID" value="MDP9800144.1"/>
    <property type="molecule type" value="Genomic_DNA"/>
</dbReference>
<dbReference type="InterPro" id="IPR012768">
    <property type="entry name" value="Trehalose_TreZ"/>
</dbReference>
<keyword evidence="9 14" id="KW-0326">Glycosidase</keyword>
<dbReference type="SMART" id="SM00642">
    <property type="entry name" value="Aamy"/>
    <property type="match status" value="1"/>
</dbReference>
<comment type="pathway">
    <text evidence="2 14">Glycan biosynthesis; trehalose biosynthesis.</text>
</comment>
<dbReference type="PANTHER" id="PTHR43651">
    <property type="entry name" value="1,4-ALPHA-GLUCAN-BRANCHING ENZYME"/>
    <property type="match status" value="1"/>
</dbReference>
<keyword evidence="8" id="KW-0119">Carbohydrate metabolism</keyword>
<dbReference type="Gene3D" id="2.60.40.10">
    <property type="entry name" value="Immunoglobulins"/>
    <property type="match status" value="1"/>
</dbReference>
<feature type="domain" description="Glycosyl hydrolase family 13 catalytic" evidence="15">
    <location>
        <begin position="94"/>
        <end position="443"/>
    </location>
</feature>
<dbReference type="Pfam" id="PF00128">
    <property type="entry name" value="Alpha-amylase"/>
    <property type="match status" value="1"/>
</dbReference>
<evidence type="ECO:0000256" key="10">
    <source>
        <dbReference type="ARBA" id="ARBA00032057"/>
    </source>
</evidence>
<evidence type="ECO:0000259" key="15">
    <source>
        <dbReference type="SMART" id="SM00642"/>
    </source>
</evidence>
<dbReference type="SUPFAM" id="SSF81296">
    <property type="entry name" value="E set domains"/>
    <property type="match status" value="1"/>
</dbReference>
<comment type="catalytic activity">
    <reaction evidence="12 14">
        <text>hydrolysis of (1-&gt;4)-alpha-D-glucosidic linkage in 4-alpha-D-[(1-&gt;4)-alpha-D-glucanosyl]n trehalose to yield trehalose and (1-&gt;4)-alpha-D-glucan.</text>
        <dbReference type="EC" id="3.2.1.141"/>
    </reaction>
</comment>
<dbReference type="CDD" id="cd11325">
    <property type="entry name" value="AmyAc_GTHase"/>
    <property type="match status" value="1"/>
</dbReference>
<dbReference type="GO" id="GO:0033942">
    <property type="term" value="F:4-alpha-D-(1-&gt;4)-alpha-D-glucanotrehalose trehalohydrolase activity"/>
    <property type="evidence" value="ECO:0007669"/>
    <property type="project" value="UniProtKB-EC"/>
</dbReference>
<proteinExistence type="inferred from homology"/>
<dbReference type="PANTHER" id="PTHR43651:SF11">
    <property type="entry name" value="MALTO-OLIGOSYLTREHALOSE TREHALOHYDROLASE"/>
    <property type="match status" value="1"/>
</dbReference>
<keyword evidence="17" id="KW-1185">Reference proteome</keyword>
<evidence type="ECO:0000256" key="14">
    <source>
        <dbReference type="PIRNR" id="PIRNR006337"/>
    </source>
</evidence>
<evidence type="ECO:0000256" key="12">
    <source>
        <dbReference type="ARBA" id="ARBA00034013"/>
    </source>
</evidence>
<dbReference type="PIRSF" id="PIRSF006337">
    <property type="entry name" value="Trehalose_TreZ"/>
    <property type="match status" value="1"/>
</dbReference>
<dbReference type="Proteomes" id="UP001235966">
    <property type="component" value="Unassembled WGS sequence"/>
</dbReference>
<evidence type="ECO:0000256" key="11">
    <source>
        <dbReference type="ARBA" id="ARBA00033284"/>
    </source>
</evidence>
<evidence type="ECO:0000256" key="6">
    <source>
        <dbReference type="ARBA" id="ARBA00022490"/>
    </source>
</evidence>
<evidence type="ECO:0000256" key="5">
    <source>
        <dbReference type="ARBA" id="ARBA00015938"/>
    </source>
</evidence>
<dbReference type="NCBIfam" id="TIGR02402">
    <property type="entry name" value="trehalose_TreZ"/>
    <property type="match status" value="1"/>
</dbReference>
<accession>A0ABT9N8W0</accession>